<reference evidence="4 5" key="1">
    <citation type="journal article" date="2019" name="Fungal Biol. Biotechnol.">
        <title>Draft genome sequence of fastidious pathogen Ceratobasidium theobromae, which causes vascular-streak dieback in Theobroma cacao.</title>
        <authorList>
            <person name="Ali S.S."/>
            <person name="Asman A."/>
            <person name="Shao J."/>
            <person name="Firmansyah A.P."/>
            <person name="Susilo A.W."/>
            <person name="Rosmana A."/>
            <person name="McMahon P."/>
            <person name="Junaid M."/>
            <person name="Guest D."/>
            <person name="Kheng T.Y."/>
            <person name="Meinhardt L.W."/>
            <person name="Bailey B.A."/>
        </authorList>
    </citation>
    <scope>NUCLEOTIDE SEQUENCE [LARGE SCALE GENOMIC DNA]</scope>
    <source>
        <strain evidence="4 5">CT2</strain>
    </source>
</reference>
<dbReference type="GO" id="GO:0016491">
    <property type="term" value="F:oxidoreductase activity"/>
    <property type="evidence" value="ECO:0007669"/>
    <property type="project" value="UniProtKB-KW"/>
</dbReference>
<protein>
    <submittedName>
        <fullName evidence="4">Uncharacterized protein</fullName>
    </submittedName>
</protein>
<organism evidence="4 5">
    <name type="scientific">Ceratobasidium theobromae</name>
    <dbReference type="NCBI Taxonomy" id="1582974"/>
    <lineage>
        <taxon>Eukaryota</taxon>
        <taxon>Fungi</taxon>
        <taxon>Dikarya</taxon>
        <taxon>Basidiomycota</taxon>
        <taxon>Agaricomycotina</taxon>
        <taxon>Agaricomycetes</taxon>
        <taxon>Cantharellales</taxon>
        <taxon>Ceratobasidiaceae</taxon>
        <taxon>Ceratobasidium</taxon>
    </lineage>
</organism>
<keyword evidence="5" id="KW-1185">Reference proteome</keyword>
<dbReference type="Pfam" id="PF00106">
    <property type="entry name" value="adh_short"/>
    <property type="match status" value="1"/>
</dbReference>
<dbReference type="PANTHER" id="PTHR43899:SF13">
    <property type="entry name" value="RH59310P"/>
    <property type="match status" value="1"/>
</dbReference>
<dbReference type="InterPro" id="IPR002347">
    <property type="entry name" value="SDR_fam"/>
</dbReference>
<dbReference type="Proteomes" id="UP000383932">
    <property type="component" value="Unassembled WGS sequence"/>
</dbReference>
<evidence type="ECO:0000256" key="2">
    <source>
        <dbReference type="ARBA" id="ARBA00023002"/>
    </source>
</evidence>
<dbReference type="PRINTS" id="PR00081">
    <property type="entry name" value="GDHRDH"/>
</dbReference>
<dbReference type="InterPro" id="IPR036291">
    <property type="entry name" value="NAD(P)-bd_dom_sf"/>
</dbReference>
<sequence>MGRGFNVVIHGRNTSKLETVRQDLISLHPKRSVSIFVWDASTPLTPGGQNLSTALLNHLNTNDIRLTVLVNNVGYTSTYHTFLSQDPLEMDAIVNLQVSFLIHITRTVLPILMKNQPGLIINVGGLTQVFPSPFLAVHSGGKAFLAGFSRALAIEFELIREPPVDIECIAINVHNVATNSNGSDVSLLTPSADRMGQAIVGVVGCGYRSVTAYWRAELLEYLLMCIPARWMDSIMAGEMLKMRGRELSAKPISDVK</sequence>
<evidence type="ECO:0000313" key="5">
    <source>
        <dbReference type="Proteomes" id="UP000383932"/>
    </source>
</evidence>
<dbReference type="EMBL" id="SSOP01000491">
    <property type="protein sequence ID" value="KAB5588313.1"/>
    <property type="molecule type" value="Genomic_DNA"/>
</dbReference>
<accession>A0A5N5Q9Y0</accession>
<comment type="similarity">
    <text evidence="1 3">Belongs to the short-chain dehydrogenases/reductases (SDR) family.</text>
</comment>
<comment type="caution">
    <text evidence="4">The sequence shown here is derived from an EMBL/GenBank/DDBJ whole genome shotgun (WGS) entry which is preliminary data.</text>
</comment>
<evidence type="ECO:0000256" key="1">
    <source>
        <dbReference type="ARBA" id="ARBA00006484"/>
    </source>
</evidence>
<gene>
    <name evidence="4" type="ORF">CTheo_8244</name>
</gene>
<dbReference type="OrthoDB" id="47007at2759"/>
<dbReference type="PANTHER" id="PTHR43899">
    <property type="entry name" value="RH59310P"/>
    <property type="match status" value="1"/>
</dbReference>
<dbReference type="SUPFAM" id="SSF51735">
    <property type="entry name" value="NAD(P)-binding Rossmann-fold domains"/>
    <property type="match status" value="1"/>
</dbReference>
<name>A0A5N5Q9Y0_9AGAM</name>
<keyword evidence="2" id="KW-0560">Oxidoreductase</keyword>
<dbReference type="Gene3D" id="3.40.50.720">
    <property type="entry name" value="NAD(P)-binding Rossmann-like Domain"/>
    <property type="match status" value="1"/>
</dbReference>
<dbReference type="AlphaFoldDB" id="A0A5N5Q9Y0"/>
<evidence type="ECO:0000256" key="3">
    <source>
        <dbReference type="RuleBase" id="RU000363"/>
    </source>
</evidence>
<proteinExistence type="inferred from homology"/>
<dbReference type="GO" id="GO:0005783">
    <property type="term" value="C:endoplasmic reticulum"/>
    <property type="evidence" value="ECO:0007669"/>
    <property type="project" value="TreeGrafter"/>
</dbReference>
<dbReference type="PRINTS" id="PR00080">
    <property type="entry name" value="SDRFAMILY"/>
</dbReference>
<dbReference type="InterPro" id="IPR051019">
    <property type="entry name" value="VLCFA-Steroid_DH"/>
</dbReference>
<evidence type="ECO:0000313" key="4">
    <source>
        <dbReference type="EMBL" id="KAB5588313.1"/>
    </source>
</evidence>